<dbReference type="CDD" id="cd00093">
    <property type="entry name" value="HTH_XRE"/>
    <property type="match status" value="1"/>
</dbReference>
<dbReference type="Pfam" id="PF01548">
    <property type="entry name" value="DEDD_Tnp_IS110"/>
    <property type="match status" value="1"/>
</dbReference>
<dbReference type="SUPFAM" id="SSF47413">
    <property type="entry name" value="lambda repressor-like DNA-binding domains"/>
    <property type="match status" value="1"/>
</dbReference>
<evidence type="ECO:0000259" key="3">
    <source>
        <dbReference type="Pfam" id="PF02371"/>
    </source>
</evidence>
<dbReference type="InterPro" id="IPR047650">
    <property type="entry name" value="Transpos_IS110"/>
</dbReference>
<dbReference type="NCBIfam" id="NF033542">
    <property type="entry name" value="transpos_IS110"/>
    <property type="match status" value="1"/>
</dbReference>
<protein>
    <submittedName>
        <fullName evidence="4">IS110 family transposase</fullName>
    </submittedName>
</protein>
<dbReference type="InterPro" id="IPR003346">
    <property type="entry name" value="Transposase_20"/>
</dbReference>
<proteinExistence type="predicted"/>
<reference evidence="4 5" key="1">
    <citation type="submission" date="2019-06" db="EMBL/GenBank/DDBJ databases">
        <title>Draft genome sequence of Actinomyces johnsonii CCUG 34287T.</title>
        <authorList>
            <person name="Salva-Serra F."/>
            <person name="Cardew S."/>
            <person name="Moore E."/>
        </authorList>
    </citation>
    <scope>NUCLEOTIDE SEQUENCE [LARGE SCALE GENOMIC DNA]</scope>
    <source>
        <strain evidence="4 5">CCUG 34287</strain>
    </source>
</reference>
<dbReference type="PANTHER" id="PTHR33055:SF16">
    <property type="entry name" value="TRANSPOSASE FOR INSERTION SEQUENCE ELEMENT IS1547"/>
    <property type="match status" value="1"/>
</dbReference>
<comment type="caution">
    <text evidence="4">The sequence shown here is derived from an EMBL/GenBank/DDBJ whole genome shotgun (WGS) entry which is preliminary data.</text>
</comment>
<dbReference type="GO" id="GO:0006313">
    <property type="term" value="P:DNA transposition"/>
    <property type="evidence" value="ECO:0007669"/>
    <property type="project" value="InterPro"/>
</dbReference>
<dbReference type="GO" id="GO:0004803">
    <property type="term" value="F:transposase activity"/>
    <property type="evidence" value="ECO:0007669"/>
    <property type="project" value="InterPro"/>
</dbReference>
<gene>
    <name evidence="4" type="ORF">FK256_13320</name>
</gene>
<feature type="domain" description="Transposase IS110-like N-terminal" evidence="2">
    <location>
        <begin position="24"/>
        <end position="171"/>
    </location>
</feature>
<organism evidence="4 5">
    <name type="scientific">Actinomyces johnsonii</name>
    <dbReference type="NCBI Taxonomy" id="544581"/>
    <lineage>
        <taxon>Bacteria</taxon>
        <taxon>Bacillati</taxon>
        <taxon>Actinomycetota</taxon>
        <taxon>Actinomycetes</taxon>
        <taxon>Actinomycetales</taxon>
        <taxon>Actinomycetaceae</taxon>
        <taxon>Actinomyces</taxon>
    </lineage>
</organism>
<dbReference type="InterPro" id="IPR002525">
    <property type="entry name" value="Transp_IS110-like_N"/>
</dbReference>
<dbReference type="AlphaFoldDB" id="A0A507ZV10"/>
<dbReference type="RefSeq" id="WP_141425075.1">
    <property type="nucleotide sequence ID" value="NZ_JASPFB010000004.1"/>
</dbReference>
<evidence type="ECO:0000313" key="5">
    <source>
        <dbReference type="Proteomes" id="UP000319010"/>
    </source>
</evidence>
<sequence length="419" mass="45755">MDLTDLTSTDTEPASPAPPPGLVAGVDTHQDTHTLAVLTAQGAVIATSSFPSDQQGYDDLTAHLDRFGPLMAVGVEGTSSYGAGLTRTLRQAGYDTVEVLRPSRRVRRHHGKSDPIDAIAAARTVLSGDGVSQAKDTTGPAEQLRLLLAARTRLISAATAITNSIHSLLTTAPEPLRERYRRLDTPALITRLARTRPTRTITTPQQAATSALHHMARTHQDLHHRAERLNQQMHHILTTHYPGLLAVYGAGTTVAAQLAVTAGGNPGRIHNEAAFAHLCATAPIPASSGKTTRHRLNPGGDRRANAALHRIALVRLRHDPTTKNYANRRTQEGKTTKEIIRCLKRAIAREVYRALTQPPPTDTTSTLAAHRKRHHLTQTDVAHALNTYPARISDIENHRRPLPQLTHRYHQYLTTLDTQ</sequence>
<feature type="compositionally biased region" description="Polar residues" evidence="1">
    <location>
        <begin position="1"/>
        <end position="12"/>
    </location>
</feature>
<evidence type="ECO:0000259" key="2">
    <source>
        <dbReference type="Pfam" id="PF01548"/>
    </source>
</evidence>
<accession>A0A507ZV10</accession>
<feature type="domain" description="Transposase IS116/IS110/IS902 C-terminal" evidence="3">
    <location>
        <begin position="245"/>
        <end position="325"/>
    </location>
</feature>
<dbReference type="Pfam" id="PF02371">
    <property type="entry name" value="Transposase_20"/>
    <property type="match status" value="1"/>
</dbReference>
<name>A0A507ZV10_9ACTO</name>
<dbReference type="PANTHER" id="PTHR33055">
    <property type="entry name" value="TRANSPOSASE FOR INSERTION SEQUENCE ELEMENT IS1111A"/>
    <property type="match status" value="1"/>
</dbReference>
<dbReference type="EMBL" id="VICB01000025">
    <property type="protein sequence ID" value="TQD41530.1"/>
    <property type="molecule type" value="Genomic_DNA"/>
</dbReference>
<dbReference type="Gene3D" id="1.10.260.40">
    <property type="entry name" value="lambda repressor-like DNA-binding domains"/>
    <property type="match status" value="1"/>
</dbReference>
<dbReference type="InterPro" id="IPR001387">
    <property type="entry name" value="Cro/C1-type_HTH"/>
</dbReference>
<dbReference type="Proteomes" id="UP000319010">
    <property type="component" value="Unassembled WGS sequence"/>
</dbReference>
<evidence type="ECO:0000256" key="1">
    <source>
        <dbReference type="SAM" id="MobiDB-lite"/>
    </source>
</evidence>
<feature type="region of interest" description="Disordered" evidence="1">
    <location>
        <begin position="1"/>
        <end position="27"/>
    </location>
</feature>
<dbReference type="GO" id="GO:0003677">
    <property type="term" value="F:DNA binding"/>
    <property type="evidence" value="ECO:0007669"/>
    <property type="project" value="InterPro"/>
</dbReference>
<dbReference type="InterPro" id="IPR010982">
    <property type="entry name" value="Lambda_DNA-bd_dom_sf"/>
</dbReference>
<evidence type="ECO:0000313" key="4">
    <source>
        <dbReference type="EMBL" id="TQD41530.1"/>
    </source>
</evidence>